<protein>
    <recommendedName>
        <fullName evidence="3">Lipoprotein</fullName>
    </recommendedName>
</protein>
<dbReference type="EMBL" id="LXEW01000011">
    <property type="protein sequence ID" value="OAT54298.1"/>
    <property type="molecule type" value="Genomic_DNA"/>
</dbReference>
<sequence>MKPTLIITVLVFLSGCSNPTKRDTLYITSTNKQYSPPNQAKKNVKTNFEIEMKENGQLNLTTEEIENKHTQVDWYPEYSSTGVTFKHTDDNGWVRDYTPEQRKGFKNSDYDKKSGNLFGF</sequence>
<keyword evidence="2" id="KW-1185">Reference proteome</keyword>
<dbReference type="Proteomes" id="UP000078224">
    <property type="component" value="Unassembled WGS sequence"/>
</dbReference>
<dbReference type="PATRIC" id="fig|1354272.4.peg.647"/>
<evidence type="ECO:0000313" key="2">
    <source>
        <dbReference type="Proteomes" id="UP000078224"/>
    </source>
</evidence>
<dbReference type="RefSeq" id="WP_068907459.1">
    <property type="nucleotide sequence ID" value="NZ_LXEW01000011.1"/>
</dbReference>
<dbReference type="AlphaFoldDB" id="A0A1B7K2D3"/>
<accession>A0A1B7K2D3</accession>
<evidence type="ECO:0008006" key="3">
    <source>
        <dbReference type="Google" id="ProtNLM"/>
    </source>
</evidence>
<name>A0A1B7K2D3_9GAMM</name>
<reference evidence="1 2" key="1">
    <citation type="submission" date="2016-04" db="EMBL/GenBank/DDBJ databases">
        <title>ATOL: Assembling a taxonomically balanced genome-scale reconstruction of the evolutionary history of the Enterobacteriaceae.</title>
        <authorList>
            <person name="Plunkett G.III."/>
            <person name="Neeno-Eckwall E.C."/>
            <person name="Glasner J.D."/>
            <person name="Perna N.T."/>
        </authorList>
    </citation>
    <scope>NUCLEOTIDE SEQUENCE [LARGE SCALE GENOMIC DNA]</scope>
    <source>
        <strain evidence="1 2">ATCC 35613</strain>
    </source>
</reference>
<evidence type="ECO:0000313" key="1">
    <source>
        <dbReference type="EMBL" id="OAT54298.1"/>
    </source>
</evidence>
<organism evidence="1 2">
    <name type="scientific">Providencia heimbachae ATCC 35613</name>
    <dbReference type="NCBI Taxonomy" id="1354272"/>
    <lineage>
        <taxon>Bacteria</taxon>
        <taxon>Pseudomonadati</taxon>
        <taxon>Pseudomonadota</taxon>
        <taxon>Gammaproteobacteria</taxon>
        <taxon>Enterobacterales</taxon>
        <taxon>Morganellaceae</taxon>
        <taxon>Providencia</taxon>
    </lineage>
</organism>
<gene>
    <name evidence="1" type="ORF">M998_0630</name>
</gene>
<comment type="caution">
    <text evidence="1">The sequence shown here is derived from an EMBL/GenBank/DDBJ whole genome shotgun (WGS) entry which is preliminary data.</text>
</comment>
<proteinExistence type="predicted"/>